<sequence length="205" mass="22756">MRRSHNGRERGSRRMRGDWNRMFRDMGMEFAADWTLGSGGAHRGRGGRGGGRGRSRLLRQGELQHLLLALIADGPKHGYALIEEIGQMTGGSYEPSPGVVYPTLTMLADMGLVEERPEEGRKLYALTEKGREHLEERSTETEELLQRVRAAGASSGSSDYAPIARSLVNLAAALKLRGWEKRLDADTSKRIADILDEAARRIQEV</sequence>
<evidence type="ECO:0000259" key="1">
    <source>
        <dbReference type="Pfam" id="PF03551"/>
    </source>
</evidence>
<reference evidence="2 3" key="1">
    <citation type="submission" date="2021-04" db="EMBL/GenBank/DDBJ databases">
        <authorList>
            <person name="Pira H."/>
            <person name="Risdian C."/>
            <person name="Wink J."/>
        </authorList>
    </citation>
    <scope>NUCLEOTIDE SEQUENCE [LARGE SCALE GENOMIC DNA]</scope>
    <source>
        <strain evidence="2 3">DSM 107782</strain>
    </source>
</reference>
<dbReference type="InterPro" id="IPR036390">
    <property type="entry name" value="WH_DNA-bd_sf"/>
</dbReference>
<evidence type="ECO:0000313" key="2">
    <source>
        <dbReference type="EMBL" id="MBZ6379878.1"/>
    </source>
</evidence>
<dbReference type="PANTHER" id="PTHR43252">
    <property type="entry name" value="TRANSCRIPTIONAL REGULATOR YQJI"/>
    <property type="match status" value="1"/>
</dbReference>
<dbReference type="Gene3D" id="1.10.10.10">
    <property type="entry name" value="Winged helix-like DNA-binding domain superfamily/Winged helix DNA-binding domain"/>
    <property type="match status" value="1"/>
</dbReference>
<evidence type="ECO:0000313" key="3">
    <source>
        <dbReference type="Proteomes" id="UP000824621"/>
    </source>
</evidence>
<proteinExistence type="predicted"/>
<name>A0ABS7WQK1_9SPHN</name>
<gene>
    <name evidence="2" type="ORF">KCN53_14710</name>
</gene>
<accession>A0ABS7WQK1</accession>
<dbReference type="InterPro" id="IPR005149">
    <property type="entry name" value="Tscrpt_reg_PadR_N"/>
</dbReference>
<dbReference type="Pfam" id="PF03551">
    <property type="entry name" value="PadR"/>
    <property type="match status" value="1"/>
</dbReference>
<protein>
    <submittedName>
        <fullName evidence="2">PadR family transcriptional regulator</fullName>
    </submittedName>
</protein>
<dbReference type="PANTHER" id="PTHR43252:SF2">
    <property type="entry name" value="TRANSCRIPTION REGULATOR, PADR-LIKE FAMILY"/>
    <property type="match status" value="1"/>
</dbReference>
<comment type="caution">
    <text evidence="2">The sequence shown here is derived from an EMBL/GenBank/DDBJ whole genome shotgun (WGS) entry which is preliminary data.</text>
</comment>
<dbReference type="EMBL" id="JAGSGB010000004">
    <property type="protein sequence ID" value="MBZ6379878.1"/>
    <property type="molecule type" value="Genomic_DNA"/>
</dbReference>
<dbReference type="SUPFAM" id="SSF46785">
    <property type="entry name" value="Winged helix' DNA-binding domain"/>
    <property type="match status" value="1"/>
</dbReference>
<dbReference type="Proteomes" id="UP000824621">
    <property type="component" value="Unassembled WGS sequence"/>
</dbReference>
<organism evidence="2 3">
    <name type="scientific">Pacificimonas aurantium</name>
    <dbReference type="NCBI Taxonomy" id="1250540"/>
    <lineage>
        <taxon>Bacteria</taxon>
        <taxon>Pseudomonadati</taxon>
        <taxon>Pseudomonadota</taxon>
        <taxon>Alphaproteobacteria</taxon>
        <taxon>Sphingomonadales</taxon>
        <taxon>Sphingosinicellaceae</taxon>
        <taxon>Pacificimonas</taxon>
    </lineage>
</organism>
<dbReference type="InterPro" id="IPR036388">
    <property type="entry name" value="WH-like_DNA-bd_sf"/>
</dbReference>
<dbReference type="RefSeq" id="WP_143712253.1">
    <property type="nucleotide sequence ID" value="NZ_JAGSGB010000004.1"/>
</dbReference>
<keyword evidence="3" id="KW-1185">Reference proteome</keyword>
<feature type="domain" description="Transcription regulator PadR N-terminal" evidence="1">
    <location>
        <begin position="67"/>
        <end position="136"/>
    </location>
</feature>